<reference evidence="4" key="1">
    <citation type="submission" date="2016-06" db="UniProtKB">
        <authorList>
            <consortium name="WormBaseParasite"/>
        </authorList>
    </citation>
    <scope>IDENTIFICATION</scope>
</reference>
<dbReference type="Proteomes" id="UP000272942">
    <property type="component" value="Unassembled WGS sequence"/>
</dbReference>
<evidence type="ECO:0000313" key="2">
    <source>
        <dbReference type="EMBL" id="VDP94989.1"/>
    </source>
</evidence>
<feature type="region of interest" description="Disordered" evidence="1">
    <location>
        <begin position="1"/>
        <end position="62"/>
    </location>
</feature>
<feature type="compositionally biased region" description="Polar residues" evidence="1">
    <location>
        <begin position="14"/>
        <end position="26"/>
    </location>
</feature>
<dbReference type="EMBL" id="UZAN01070840">
    <property type="protein sequence ID" value="VDP94989.1"/>
    <property type="molecule type" value="Genomic_DNA"/>
</dbReference>
<evidence type="ECO:0000313" key="4">
    <source>
        <dbReference type="WBParaSite" id="ECPE_0001772901-mRNA-1"/>
    </source>
</evidence>
<sequence length="90" mass="9495">MTPASKPLKLIGGTPQTGAGQASTQEVKLPEALNKPSLDVTTRTRKGVKNTTDSLDVEDSQKRQASLVVEQVIKGTSPKAQSLEAVPQDP</sequence>
<gene>
    <name evidence="2" type="ORF">ECPE_LOCUS17684</name>
</gene>
<dbReference type="AlphaFoldDB" id="A0A183BEP9"/>
<evidence type="ECO:0000256" key="1">
    <source>
        <dbReference type="SAM" id="MobiDB-lite"/>
    </source>
</evidence>
<organism evidence="4">
    <name type="scientific">Echinostoma caproni</name>
    <dbReference type="NCBI Taxonomy" id="27848"/>
    <lineage>
        <taxon>Eukaryota</taxon>
        <taxon>Metazoa</taxon>
        <taxon>Spiralia</taxon>
        <taxon>Lophotrochozoa</taxon>
        <taxon>Platyhelminthes</taxon>
        <taxon>Trematoda</taxon>
        <taxon>Digenea</taxon>
        <taxon>Plagiorchiida</taxon>
        <taxon>Echinostomata</taxon>
        <taxon>Echinostomatoidea</taxon>
        <taxon>Echinostomatidae</taxon>
        <taxon>Echinostoma</taxon>
    </lineage>
</organism>
<reference evidence="2 3" key="2">
    <citation type="submission" date="2018-11" db="EMBL/GenBank/DDBJ databases">
        <authorList>
            <consortium name="Pathogen Informatics"/>
        </authorList>
    </citation>
    <scope>NUCLEOTIDE SEQUENCE [LARGE SCALE GENOMIC DNA]</scope>
    <source>
        <strain evidence="2 3">Egypt</strain>
    </source>
</reference>
<keyword evidence="3" id="KW-1185">Reference proteome</keyword>
<proteinExistence type="predicted"/>
<dbReference type="WBParaSite" id="ECPE_0001772901-mRNA-1">
    <property type="protein sequence ID" value="ECPE_0001772901-mRNA-1"/>
    <property type="gene ID" value="ECPE_0001772901"/>
</dbReference>
<accession>A0A183BEP9</accession>
<protein>
    <submittedName>
        <fullName evidence="4">Death-associated protein 1</fullName>
    </submittedName>
</protein>
<evidence type="ECO:0000313" key="3">
    <source>
        <dbReference type="Proteomes" id="UP000272942"/>
    </source>
</evidence>
<name>A0A183BEP9_9TREM</name>